<keyword evidence="3" id="KW-1185">Reference proteome</keyword>
<dbReference type="RefSeq" id="WP_275568586.1">
    <property type="nucleotide sequence ID" value="NZ_JARGYC010000051.1"/>
</dbReference>
<evidence type="ECO:0000313" key="3">
    <source>
        <dbReference type="Proteomes" id="UP001220964"/>
    </source>
</evidence>
<organism evidence="2 3">
    <name type="scientific">Psychromarinibacter sediminicola</name>
    <dbReference type="NCBI Taxonomy" id="3033385"/>
    <lineage>
        <taxon>Bacteria</taxon>
        <taxon>Pseudomonadati</taxon>
        <taxon>Pseudomonadota</taxon>
        <taxon>Alphaproteobacteria</taxon>
        <taxon>Rhodobacterales</taxon>
        <taxon>Paracoccaceae</taxon>
        <taxon>Psychromarinibacter</taxon>
    </lineage>
</organism>
<protein>
    <submittedName>
        <fullName evidence="2">Uncharacterized protein</fullName>
    </submittedName>
</protein>
<feature type="signal peptide" evidence="1">
    <location>
        <begin position="1"/>
        <end position="26"/>
    </location>
</feature>
<evidence type="ECO:0000256" key="1">
    <source>
        <dbReference type="SAM" id="SignalP"/>
    </source>
</evidence>
<comment type="caution">
    <text evidence="2">The sequence shown here is derived from an EMBL/GenBank/DDBJ whole genome shotgun (WGS) entry which is preliminary data.</text>
</comment>
<keyword evidence="1" id="KW-0732">Signal</keyword>
<name>A0AAE3NVJ3_9RHOB</name>
<dbReference type="AlphaFoldDB" id="A0AAE3NVJ3"/>
<accession>A0AAE3NVJ3</accession>
<gene>
    <name evidence="2" type="ORF">P1J78_17110</name>
</gene>
<dbReference type="EMBL" id="JARGYC010000051">
    <property type="protein sequence ID" value="MDF0602459.1"/>
    <property type="molecule type" value="Genomic_DNA"/>
</dbReference>
<proteinExistence type="predicted"/>
<reference evidence="2" key="1">
    <citation type="submission" date="2023-03" db="EMBL/GenBank/DDBJ databases">
        <title>Multiphase analysis and comparison of six strains from genera Psychromarinibacter, Lutimaribacter, and Maritimibacter, including a novel species: Psychromarinibacter sediminicola sp. nov.</title>
        <authorList>
            <person name="Wang Y.-H."/>
            <person name="Ye M.-Q."/>
            <person name="Du Z.-J."/>
        </authorList>
    </citation>
    <scope>NUCLEOTIDE SEQUENCE</scope>
    <source>
        <strain evidence="2">C21-152</strain>
    </source>
</reference>
<evidence type="ECO:0000313" key="2">
    <source>
        <dbReference type="EMBL" id="MDF0602459.1"/>
    </source>
</evidence>
<dbReference type="Proteomes" id="UP001220964">
    <property type="component" value="Unassembled WGS sequence"/>
</dbReference>
<sequence length="575" mass="63197">MRAFSRFRLRLTVTTAALTLAGAAAALPIEDRLAELRAAYDAEVAKNVIDLQLYRHSQEAVLPDGKTKVELINLNPNINSWFLLGLGEGNGRSWFHLENPAPDDRALSLEQGADGPEILITEGKRTHRCTPWAGEPSMLSEARRANLPYAPVCGDRLYLRVQTGGSYTSLEATSQFLRDHVWGGDAIVTWVKATLNKDKYALLDGELGTGGEDDAAAHGPPPAKVRHAEGQRPLVAQYHTFDLEGAEGGMATGLWYPVEGQDGVFVSALQPQSIAQEVMDVPGANWLDGVESRAINYFVAFDLSRFDLGFARGTDHPRLGWSPRPPAYVRPRGMPGPDGFTTAAPLVSLGMASPYLTDRITAAFTAGFKRQHGAFRGGPYRDANYGSHYGFLEHGVILSKLWPGLSTVYVTQDGEIGMKTWEESDYEKMPNLRFARQNGTPLVEDGKPGPYVTQWLPGNWSGSANADLRTLRAGACLIEQGDTQYLVYAYFSTATPSAMTRSFMAYDCTYGMLLDMNALEHTYMGLYSFNDGGGIEVDHIMRGMSQLDKRGSSGVIPRFIGYPDNRDVFYLIRKE</sequence>
<feature type="chain" id="PRO_5042173866" evidence="1">
    <location>
        <begin position="27"/>
        <end position="575"/>
    </location>
</feature>